<organism evidence="2 3">
    <name type="scientific">Helianthus annuus</name>
    <name type="common">Common sunflower</name>
    <dbReference type="NCBI Taxonomy" id="4232"/>
    <lineage>
        <taxon>Eukaryota</taxon>
        <taxon>Viridiplantae</taxon>
        <taxon>Streptophyta</taxon>
        <taxon>Embryophyta</taxon>
        <taxon>Tracheophyta</taxon>
        <taxon>Spermatophyta</taxon>
        <taxon>Magnoliopsida</taxon>
        <taxon>eudicotyledons</taxon>
        <taxon>Gunneridae</taxon>
        <taxon>Pentapetalae</taxon>
        <taxon>asterids</taxon>
        <taxon>campanulids</taxon>
        <taxon>Asterales</taxon>
        <taxon>Asteraceae</taxon>
        <taxon>Asteroideae</taxon>
        <taxon>Heliantheae alliance</taxon>
        <taxon>Heliantheae</taxon>
        <taxon>Helianthus</taxon>
    </lineage>
</organism>
<reference evidence="2" key="2">
    <citation type="submission" date="2017-02" db="EMBL/GenBank/DDBJ databases">
        <title>Sunflower complete genome.</title>
        <authorList>
            <person name="Langlade N."/>
            <person name="Munos S."/>
        </authorList>
    </citation>
    <scope>NUCLEOTIDE SEQUENCE [LARGE SCALE GENOMIC DNA]</scope>
    <source>
        <tissue evidence="2">Leaves</tissue>
    </source>
</reference>
<evidence type="ECO:0000313" key="1">
    <source>
        <dbReference type="EMBL" id="KAF5777650.1"/>
    </source>
</evidence>
<evidence type="ECO:0000313" key="2">
    <source>
        <dbReference type="EMBL" id="OTG04877.1"/>
    </source>
</evidence>
<dbReference type="Gramene" id="mRNA:HanXRQr2_Chr12g0538161">
    <property type="protein sequence ID" value="mRNA:HanXRQr2_Chr12g0538161"/>
    <property type="gene ID" value="HanXRQr2_Chr12g0538161"/>
</dbReference>
<name>A0A251T170_HELAN</name>
<dbReference type="EMBL" id="CM007901">
    <property type="protein sequence ID" value="OTG04877.1"/>
    <property type="molecule type" value="Genomic_DNA"/>
</dbReference>
<proteinExistence type="predicted"/>
<accession>A0A251T170</accession>
<dbReference type="STRING" id="4232.A0A251T170"/>
<dbReference type="EMBL" id="MNCJ02000327">
    <property type="protein sequence ID" value="KAF5777650.1"/>
    <property type="molecule type" value="Genomic_DNA"/>
</dbReference>
<gene>
    <name evidence="2" type="ORF">HannXRQ_Chr12g0367261</name>
    <name evidence="1" type="ORF">HanXRQr2_Chr12g0538161</name>
</gene>
<dbReference type="Proteomes" id="UP000215914">
    <property type="component" value="Chromosome 12"/>
</dbReference>
<evidence type="ECO:0000313" key="3">
    <source>
        <dbReference type="Proteomes" id="UP000215914"/>
    </source>
</evidence>
<reference evidence="1 3" key="1">
    <citation type="journal article" date="2017" name="Nature">
        <title>The sunflower genome provides insights into oil metabolism, flowering and Asterid evolution.</title>
        <authorList>
            <person name="Badouin H."/>
            <person name="Gouzy J."/>
            <person name="Grassa C.J."/>
            <person name="Murat F."/>
            <person name="Staton S.E."/>
            <person name="Cottret L."/>
            <person name="Lelandais-Briere C."/>
            <person name="Owens G.L."/>
            <person name="Carrere S."/>
            <person name="Mayjonade B."/>
            <person name="Legrand L."/>
            <person name="Gill N."/>
            <person name="Kane N.C."/>
            <person name="Bowers J.E."/>
            <person name="Hubner S."/>
            <person name="Bellec A."/>
            <person name="Berard A."/>
            <person name="Berges H."/>
            <person name="Blanchet N."/>
            <person name="Boniface M.C."/>
            <person name="Brunel D."/>
            <person name="Catrice O."/>
            <person name="Chaidir N."/>
            <person name="Claudel C."/>
            <person name="Donnadieu C."/>
            <person name="Faraut T."/>
            <person name="Fievet G."/>
            <person name="Helmstetter N."/>
            <person name="King M."/>
            <person name="Knapp S.J."/>
            <person name="Lai Z."/>
            <person name="Le Paslier M.C."/>
            <person name="Lippi Y."/>
            <person name="Lorenzon L."/>
            <person name="Mandel J.R."/>
            <person name="Marage G."/>
            <person name="Marchand G."/>
            <person name="Marquand E."/>
            <person name="Bret-Mestries E."/>
            <person name="Morien E."/>
            <person name="Nambeesan S."/>
            <person name="Nguyen T."/>
            <person name="Pegot-Espagnet P."/>
            <person name="Pouilly N."/>
            <person name="Raftis F."/>
            <person name="Sallet E."/>
            <person name="Schiex T."/>
            <person name="Thomas J."/>
            <person name="Vandecasteele C."/>
            <person name="Vares D."/>
            <person name="Vear F."/>
            <person name="Vautrin S."/>
            <person name="Crespi M."/>
            <person name="Mangin B."/>
            <person name="Burke J.M."/>
            <person name="Salse J."/>
            <person name="Munos S."/>
            <person name="Vincourt P."/>
            <person name="Rieseberg L.H."/>
            <person name="Langlade N.B."/>
        </authorList>
    </citation>
    <scope>NUCLEOTIDE SEQUENCE [LARGE SCALE GENOMIC DNA]</scope>
    <source>
        <strain evidence="3">cv. SF193</strain>
        <tissue evidence="1">Leaves</tissue>
    </source>
</reference>
<keyword evidence="3" id="KW-1185">Reference proteome</keyword>
<dbReference type="InParanoid" id="A0A251T170"/>
<sequence length="79" mass="9293">MTRSLHYEFLWQCEWILLSVINDMRFQGFLPSVMSIVSQEIEPDNALDYRNQLMNILNISEVPKGLEMGIGTMSRERKQ</sequence>
<protein>
    <submittedName>
        <fullName evidence="2">Uncharacterized protein</fullName>
    </submittedName>
</protein>
<dbReference type="AlphaFoldDB" id="A0A251T170"/>
<reference evidence="1" key="3">
    <citation type="submission" date="2020-06" db="EMBL/GenBank/DDBJ databases">
        <title>Helianthus annuus Genome sequencing and assembly Release 2.</title>
        <authorList>
            <person name="Gouzy J."/>
            <person name="Langlade N."/>
            <person name="Munos S."/>
        </authorList>
    </citation>
    <scope>NUCLEOTIDE SEQUENCE</scope>
    <source>
        <tissue evidence="1">Leaves</tissue>
    </source>
</reference>